<dbReference type="EMBL" id="JAAOYO010000001">
    <property type="protein sequence ID" value="NII39565.1"/>
    <property type="molecule type" value="Genomic_DNA"/>
</dbReference>
<feature type="transmembrane region" description="Helical" evidence="1">
    <location>
        <begin position="140"/>
        <end position="161"/>
    </location>
</feature>
<keyword evidence="1" id="KW-1133">Transmembrane helix</keyword>
<comment type="caution">
    <text evidence="2">The sequence shown here is derived from an EMBL/GenBank/DDBJ whole genome shotgun (WGS) entry which is preliminary data.</text>
</comment>
<name>A0ABX0T254_9MICO</name>
<keyword evidence="1" id="KW-0812">Transmembrane</keyword>
<protein>
    <recommendedName>
        <fullName evidence="4">DUF2975 domain-containing protein</fullName>
    </recommendedName>
</protein>
<feature type="transmembrane region" description="Helical" evidence="1">
    <location>
        <begin position="107"/>
        <end position="128"/>
    </location>
</feature>
<evidence type="ECO:0008006" key="4">
    <source>
        <dbReference type="Google" id="ProtNLM"/>
    </source>
</evidence>
<feature type="transmembrane region" description="Helical" evidence="1">
    <location>
        <begin position="17"/>
        <end position="39"/>
    </location>
</feature>
<dbReference type="RefSeq" id="WP_166778761.1">
    <property type="nucleotide sequence ID" value="NZ_JAAOYO010000001.1"/>
</dbReference>
<sequence>MSIPDERAAALRQKSSVSVVFVVSLGMIVVAAVRAWFIVAGMVEQLAHRTTGIDWTWTLETPVDHASADVSGGARIVAGTTPAVTEMIGRVQDLPAATIVLHSLSDLVTVLTTVGIAVCLLLVTRSIGDGRPFARTCSRALTTLAVIVFVGFEAAAVLQIVSEMTQPAIAGALPEPTGSSTGHADQLGAPFWPLVAAAGLSALAAVFRTAAGYRDDSSGLV</sequence>
<evidence type="ECO:0000313" key="2">
    <source>
        <dbReference type="EMBL" id="NII39565.1"/>
    </source>
</evidence>
<proteinExistence type="predicted"/>
<evidence type="ECO:0000256" key="1">
    <source>
        <dbReference type="SAM" id="Phobius"/>
    </source>
</evidence>
<gene>
    <name evidence="2" type="ORF">E9228_000184</name>
</gene>
<keyword evidence="1" id="KW-0472">Membrane</keyword>
<reference evidence="2 3" key="1">
    <citation type="submission" date="2020-03" db="EMBL/GenBank/DDBJ databases">
        <title>Above-ground endophytic microbial communities from plants in different locations in the United States.</title>
        <authorList>
            <person name="Frank C."/>
        </authorList>
    </citation>
    <scope>NUCLEOTIDE SEQUENCE [LARGE SCALE GENOMIC DNA]</scope>
    <source>
        <strain evidence="2 3">WW7</strain>
    </source>
</reference>
<organism evidence="2 3">
    <name type="scientific">Curtobacterium salicis</name>
    <dbReference type="NCBI Taxonomy" id="1779862"/>
    <lineage>
        <taxon>Bacteria</taxon>
        <taxon>Bacillati</taxon>
        <taxon>Actinomycetota</taxon>
        <taxon>Actinomycetes</taxon>
        <taxon>Micrococcales</taxon>
        <taxon>Microbacteriaceae</taxon>
        <taxon>Curtobacterium</taxon>
    </lineage>
</organism>
<keyword evidence="3" id="KW-1185">Reference proteome</keyword>
<dbReference type="Proteomes" id="UP001318300">
    <property type="component" value="Unassembled WGS sequence"/>
</dbReference>
<feature type="transmembrane region" description="Helical" evidence="1">
    <location>
        <begin position="191"/>
        <end position="211"/>
    </location>
</feature>
<evidence type="ECO:0000313" key="3">
    <source>
        <dbReference type="Proteomes" id="UP001318300"/>
    </source>
</evidence>
<accession>A0ABX0T254</accession>